<evidence type="ECO:0000313" key="1">
    <source>
        <dbReference type="EMBL" id="SPD45506.1"/>
    </source>
</evidence>
<reference evidence="1 2" key="1">
    <citation type="submission" date="2018-01" db="EMBL/GenBank/DDBJ databases">
        <authorList>
            <person name="Clerissi C."/>
        </authorList>
    </citation>
    <scope>NUCLEOTIDE SEQUENCE [LARGE SCALE GENOMIC DNA]</scope>
    <source>
        <strain evidence="1">Cupriavidus taiwanensis STM 6160</strain>
    </source>
</reference>
<accession>A0A375H3J9</accession>
<dbReference type="Proteomes" id="UP000255168">
    <property type="component" value="Chromosome I"/>
</dbReference>
<proteinExistence type="predicted"/>
<evidence type="ECO:0000313" key="2">
    <source>
        <dbReference type="Proteomes" id="UP000255168"/>
    </source>
</evidence>
<name>A0A375H3J9_9BURK</name>
<dbReference type="AlphaFoldDB" id="A0A375H3J9"/>
<gene>
    <name evidence="1" type="ORF">CBM2607_10443</name>
</gene>
<organism evidence="1 2">
    <name type="scientific">Cupriavidus neocaledonicus</name>
    <dbReference type="NCBI Taxonomy" id="1040979"/>
    <lineage>
        <taxon>Bacteria</taxon>
        <taxon>Pseudomonadati</taxon>
        <taxon>Pseudomonadota</taxon>
        <taxon>Betaproteobacteria</taxon>
        <taxon>Burkholderiales</taxon>
        <taxon>Burkholderiaceae</taxon>
        <taxon>Cupriavidus</taxon>
    </lineage>
</organism>
<dbReference type="EMBL" id="LT984806">
    <property type="protein sequence ID" value="SPD45506.1"/>
    <property type="molecule type" value="Genomic_DNA"/>
</dbReference>
<sequence>MRLLPCDNACAETGCGIAAGGHAAMQSV</sequence>
<protein>
    <submittedName>
        <fullName evidence="1">Uncharacterized protein</fullName>
    </submittedName>
</protein>